<dbReference type="Gene3D" id="3.90.70.80">
    <property type="match status" value="1"/>
</dbReference>
<feature type="domain" description="OTU" evidence="2">
    <location>
        <begin position="225"/>
        <end position="333"/>
    </location>
</feature>
<evidence type="ECO:0000313" key="4">
    <source>
        <dbReference type="Proteomes" id="UP000276133"/>
    </source>
</evidence>
<keyword evidence="4" id="KW-1185">Reference proteome</keyword>
<comment type="caution">
    <text evidence="3">The sequence shown here is derived from an EMBL/GenBank/DDBJ whole genome shotgun (WGS) entry which is preliminary data.</text>
</comment>
<gene>
    <name evidence="3" type="ORF">BpHYR1_043527</name>
</gene>
<sequence length="415" mass="49053">MNLEINDDVKTEKNNNNSDNDYDSNLQSNPFYLSKLYDLIAEQLYLMPLWCGIIPEIYAKSNNNCLSECFKTRLTNNPVEKSKILGGLISKKEEWSDKKAKNKKQAIYYDSKPTAEKDLFEYDPMFLEKESKEYTEIFETAKICIEEKFEEPMEISQEEIQFDFKRFNEFYHKISNEVWDFDGAKTFFESKQTQNIKQSIVYSGQNLDESRCFSIIVELFNLNGFVPIRTLGDGNCFYRSISTLLFGTDEYYYLHYYVESYETICCKSMIKNEWAMMLNILATSILLNREILIFNLNTETLVPYCYKYLIGENNCENLKIGFASNHFVTLVCKEIHNSPFLENYILQLKLIMEIFIKNFLKYCTKYIEIIKNQNITFLVISVKRLKKIPLKLKRKEESKLFSTLEFLRFSLNGKI</sequence>
<evidence type="ECO:0000259" key="2">
    <source>
        <dbReference type="PROSITE" id="PS50802"/>
    </source>
</evidence>
<evidence type="ECO:0000313" key="3">
    <source>
        <dbReference type="EMBL" id="RNA19934.1"/>
    </source>
</evidence>
<name>A0A3M7R940_BRAPC</name>
<dbReference type="InterPro" id="IPR003323">
    <property type="entry name" value="OTU_dom"/>
</dbReference>
<feature type="compositionally biased region" description="Low complexity" evidence="1">
    <location>
        <begin position="14"/>
        <end position="23"/>
    </location>
</feature>
<organism evidence="3 4">
    <name type="scientific">Brachionus plicatilis</name>
    <name type="common">Marine rotifer</name>
    <name type="synonym">Brachionus muelleri</name>
    <dbReference type="NCBI Taxonomy" id="10195"/>
    <lineage>
        <taxon>Eukaryota</taxon>
        <taxon>Metazoa</taxon>
        <taxon>Spiralia</taxon>
        <taxon>Gnathifera</taxon>
        <taxon>Rotifera</taxon>
        <taxon>Eurotatoria</taxon>
        <taxon>Monogononta</taxon>
        <taxon>Pseudotrocha</taxon>
        <taxon>Ploima</taxon>
        <taxon>Brachionidae</taxon>
        <taxon>Brachionus</taxon>
    </lineage>
</organism>
<protein>
    <recommendedName>
        <fullName evidence="2">OTU domain-containing protein</fullName>
    </recommendedName>
</protein>
<reference evidence="3 4" key="1">
    <citation type="journal article" date="2018" name="Sci. Rep.">
        <title>Genomic signatures of local adaptation to the degree of environmental predictability in rotifers.</title>
        <authorList>
            <person name="Franch-Gras L."/>
            <person name="Hahn C."/>
            <person name="Garcia-Roger E.M."/>
            <person name="Carmona M.J."/>
            <person name="Serra M."/>
            <person name="Gomez A."/>
        </authorList>
    </citation>
    <scope>NUCLEOTIDE SEQUENCE [LARGE SCALE GENOMIC DNA]</scope>
    <source>
        <strain evidence="3">HYR1</strain>
    </source>
</reference>
<proteinExistence type="predicted"/>
<dbReference type="Proteomes" id="UP000276133">
    <property type="component" value="Unassembled WGS sequence"/>
</dbReference>
<evidence type="ECO:0000256" key="1">
    <source>
        <dbReference type="SAM" id="MobiDB-lite"/>
    </source>
</evidence>
<dbReference type="AlphaFoldDB" id="A0A3M7R940"/>
<dbReference type="PROSITE" id="PS50802">
    <property type="entry name" value="OTU"/>
    <property type="match status" value="1"/>
</dbReference>
<accession>A0A3M7R940</accession>
<feature type="region of interest" description="Disordered" evidence="1">
    <location>
        <begin position="1"/>
        <end position="23"/>
    </location>
</feature>
<dbReference type="EMBL" id="REGN01003944">
    <property type="protein sequence ID" value="RNA19934.1"/>
    <property type="molecule type" value="Genomic_DNA"/>
</dbReference>